<dbReference type="EMBL" id="JBHSDT010000004">
    <property type="protein sequence ID" value="MFC4403307.1"/>
    <property type="molecule type" value="Genomic_DNA"/>
</dbReference>
<organism evidence="3 4">
    <name type="scientific">Gracilibacillus xinjiangensis</name>
    <dbReference type="NCBI Taxonomy" id="1193282"/>
    <lineage>
        <taxon>Bacteria</taxon>
        <taxon>Bacillati</taxon>
        <taxon>Bacillota</taxon>
        <taxon>Bacilli</taxon>
        <taxon>Bacillales</taxon>
        <taxon>Bacillaceae</taxon>
        <taxon>Gracilibacillus</taxon>
    </lineage>
</organism>
<dbReference type="Pfam" id="PF20454">
    <property type="entry name" value="GpA_nuclease"/>
    <property type="match status" value="1"/>
</dbReference>
<accession>A0ABV8WVK7</accession>
<dbReference type="Pfam" id="PF05876">
    <property type="entry name" value="GpA_ATPase"/>
    <property type="match status" value="1"/>
</dbReference>
<dbReference type="Proteomes" id="UP001595882">
    <property type="component" value="Unassembled WGS sequence"/>
</dbReference>
<dbReference type="Gene3D" id="3.40.50.300">
    <property type="entry name" value="P-loop containing nucleotide triphosphate hydrolases"/>
    <property type="match status" value="1"/>
</dbReference>
<dbReference type="InterPro" id="IPR027417">
    <property type="entry name" value="P-loop_NTPase"/>
</dbReference>
<dbReference type="InterPro" id="IPR008866">
    <property type="entry name" value="Phage_lambda_GpA-like"/>
</dbReference>
<keyword evidence="4" id="KW-1185">Reference proteome</keyword>
<comment type="caution">
    <text evidence="3">The sequence shown here is derived from an EMBL/GenBank/DDBJ whole genome shotgun (WGS) entry which is preliminary data.</text>
</comment>
<dbReference type="InterPro" id="IPR046453">
    <property type="entry name" value="GpA_ATPase"/>
</dbReference>
<dbReference type="InterPro" id="IPR046454">
    <property type="entry name" value="GpA_endonuclease"/>
</dbReference>
<evidence type="ECO:0000313" key="3">
    <source>
        <dbReference type="EMBL" id="MFC4403307.1"/>
    </source>
</evidence>
<dbReference type="PANTHER" id="PTHR34413">
    <property type="entry name" value="PROPHAGE TAIL FIBER ASSEMBLY PROTEIN HOMOLOG TFAE-RELATED-RELATED"/>
    <property type="match status" value="1"/>
</dbReference>
<feature type="domain" description="Phage terminase large subunit GpA ATPase" evidence="1">
    <location>
        <begin position="44"/>
        <end position="286"/>
    </location>
</feature>
<name>A0ABV8WVK7_9BACI</name>
<evidence type="ECO:0000259" key="1">
    <source>
        <dbReference type="Pfam" id="PF05876"/>
    </source>
</evidence>
<evidence type="ECO:0000259" key="2">
    <source>
        <dbReference type="Pfam" id="PF20454"/>
    </source>
</evidence>
<sequence>MVAKRKSDTFSLFRDLAKDILSPPPDLTVSEWADAYRKLSSESSAEPGQWRTDRAPYQREILDAVLDPELEKIVVMASAQVGKTELILNTVGYHMDFDPAPMLLMQPTELLAKNFSKERLAPMIRDTPVLRKKLGDEKTRDGSNTTLQKSFPGGYVALVGANAPSGLASRPIRILLADEVDRFPVSAGTEGDPLSLAEKRTNNFYNRKKIIVSTPTIKGASRIEAEFESSTKEFWHLPCPACGEYQPLQWGKIIFNKDDLKDVKHRCECCGFLHDEYAWKSGKGKWVASNPNGMFRGFHLNEFVSPWRKWKEIVIDFLEAKKKGNQAMKVWTNTSLGETWEEDGEQLDSEYLHERLERYPAPVPNNVKILTAAVDTQDDRFEIEVVGWGDGKESWGIEYHVIHGNLNQPQIWNDLDEYLSRTWEKADGAHYGIACVCMDSGGHYTQEVYRFTKQREARRIYAIKGKGENNGEYVPLISGYSRVKPSKALLVTVGVSDGKAKVMSNLQVEEEGPNFCHFPTDRGYNQQYFDGLTAERIETKYRQGVPYRIWKKVRDRNEPLDLRVYNTAAIEILNPNLEKDYTIDKTKSPTKRKKRRRVLSKGVK</sequence>
<reference evidence="4" key="1">
    <citation type="journal article" date="2019" name="Int. J. Syst. Evol. Microbiol.">
        <title>The Global Catalogue of Microorganisms (GCM) 10K type strain sequencing project: providing services to taxonomists for standard genome sequencing and annotation.</title>
        <authorList>
            <consortium name="The Broad Institute Genomics Platform"/>
            <consortium name="The Broad Institute Genome Sequencing Center for Infectious Disease"/>
            <person name="Wu L."/>
            <person name="Ma J."/>
        </authorList>
    </citation>
    <scope>NUCLEOTIDE SEQUENCE [LARGE SCALE GENOMIC DNA]</scope>
    <source>
        <strain evidence="4">CCUG 37865</strain>
    </source>
</reference>
<dbReference type="PANTHER" id="PTHR34413:SF2">
    <property type="entry name" value="PROPHAGE TAIL FIBER ASSEMBLY PROTEIN HOMOLOG TFAE-RELATED"/>
    <property type="match status" value="1"/>
</dbReference>
<protein>
    <submittedName>
        <fullName evidence="3">Phage terminase large subunit family protein</fullName>
    </submittedName>
</protein>
<feature type="domain" description="Terminase large subunit GpA endonuclease" evidence="2">
    <location>
        <begin position="296"/>
        <end position="576"/>
    </location>
</feature>
<proteinExistence type="inferred from homology"/>
<evidence type="ECO:0000313" key="4">
    <source>
        <dbReference type="Proteomes" id="UP001595882"/>
    </source>
</evidence>
<dbReference type="InterPro" id="IPR051220">
    <property type="entry name" value="TFA_Chaperone"/>
</dbReference>
<dbReference type="RefSeq" id="WP_390251715.1">
    <property type="nucleotide sequence ID" value="NZ_JBHSDT010000004.1"/>
</dbReference>
<dbReference type="HAMAP" id="MF_04144">
    <property type="entry name" value="TERL_LAMBDA"/>
    <property type="match status" value="1"/>
</dbReference>
<gene>
    <name evidence="3" type="ORF">ACFOY7_09475</name>
</gene>